<keyword evidence="3" id="KW-1185">Reference proteome</keyword>
<protein>
    <submittedName>
        <fullName evidence="2">Uncharacterized protein</fullName>
    </submittedName>
</protein>
<proteinExistence type="predicted"/>
<name>A0A803MCS7_CHEQI</name>
<evidence type="ECO:0000313" key="2">
    <source>
        <dbReference type="EnsemblPlants" id="AUR62027270-RA:cds"/>
    </source>
</evidence>
<reference evidence="2" key="1">
    <citation type="journal article" date="2017" name="Nature">
        <title>The genome of Chenopodium quinoa.</title>
        <authorList>
            <person name="Jarvis D.E."/>
            <person name="Ho Y.S."/>
            <person name="Lightfoot D.J."/>
            <person name="Schmoeckel S.M."/>
            <person name="Li B."/>
            <person name="Borm T.J.A."/>
            <person name="Ohyanagi H."/>
            <person name="Mineta K."/>
            <person name="Michell C.T."/>
            <person name="Saber N."/>
            <person name="Kharbatia N.M."/>
            <person name="Rupper R.R."/>
            <person name="Sharp A.R."/>
            <person name="Dally N."/>
            <person name="Boughton B.A."/>
            <person name="Woo Y.H."/>
            <person name="Gao G."/>
            <person name="Schijlen E.G.W.M."/>
            <person name="Guo X."/>
            <person name="Momin A.A."/>
            <person name="Negrao S."/>
            <person name="Al-Babili S."/>
            <person name="Gehring C."/>
            <person name="Roessner U."/>
            <person name="Jung C."/>
            <person name="Murphy K."/>
            <person name="Arold S.T."/>
            <person name="Gojobori T."/>
            <person name="van der Linden C.G."/>
            <person name="van Loo E.N."/>
            <person name="Jellen E.N."/>
            <person name="Maughan P.J."/>
            <person name="Tester M."/>
        </authorList>
    </citation>
    <scope>NUCLEOTIDE SEQUENCE [LARGE SCALE GENOMIC DNA]</scope>
    <source>
        <strain evidence="2">cv. PI 614886</strain>
    </source>
</reference>
<organism evidence="2 3">
    <name type="scientific">Chenopodium quinoa</name>
    <name type="common">Quinoa</name>
    <dbReference type="NCBI Taxonomy" id="63459"/>
    <lineage>
        <taxon>Eukaryota</taxon>
        <taxon>Viridiplantae</taxon>
        <taxon>Streptophyta</taxon>
        <taxon>Embryophyta</taxon>
        <taxon>Tracheophyta</taxon>
        <taxon>Spermatophyta</taxon>
        <taxon>Magnoliopsida</taxon>
        <taxon>eudicotyledons</taxon>
        <taxon>Gunneridae</taxon>
        <taxon>Pentapetalae</taxon>
        <taxon>Caryophyllales</taxon>
        <taxon>Chenopodiaceae</taxon>
        <taxon>Chenopodioideae</taxon>
        <taxon>Atripliceae</taxon>
        <taxon>Chenopodium</taxon>
    </lineage>
</organism>
<sequence>MNHSPTSYESEYFDELPPHAVITNLDPRELPEVEFDDALIRSPIATHAGKDGSAGSSNKEAEKEPVKVAESTKEAGKN</sequence>
<dbReference type="Proteomes" id="UP000596660">
    <property type="component" value="Unplaced"/>
</dbReference>
<feature type="compositionally biased region" description="Basic and acidic residues" evidence="1">
    <location>
        <begin position="59"/>
        <end position="78"/>
    </location>
</feature>
<accession>A0A803MCS7</accession>
<feature type="region of interest" description="Disordered" evidence="1">
    <location>
        <begin position="44"/>
        <end position="78"/>
    </location>
</feature>
<evidence type="ECO:0000313" key="3">
    <source>
        <dbReference type="Proteomes" id="UP000596660"/>
    </source>
</evidence>
<reference evidence="2" key="2">
    <citation type="submission" date="2021-03" db="UniProtKB">
        <authorList>
            <consortium name="EnsemblPlants"/>
        </authorList>
    </citation>
    <scope>IDENTIFICATION</scope>
</reference>
<dbReference type="Gramene" id="AUR62027270-RA">
    <property type="protein sequence ID" value="AUR62027270-RA:cds"/>
    <property type="gene ID" value="AUR62027270"/>
</dbReference>
<dbReference type="AlphaFoldDB" id="A0A803MCS7"/>
<dbReference type="EnsemblPlants" id="AUR62027270-RA">
    <property type="protein sequence ID" value="AUR62027270-RA:cds"/>
    <property type="gene ID" value="AUR62027270"/>
</dbReference>
<evidence type="ECO:0000256" key="1">
    <source>
        <dbReference type="SAM" id="MobiDB-lite"/>
    </source>
</evidence>